<evidence type="ECO:0000256" key="1">
    <source>
        <dbReference type="ARBA" id="ARBA00004613"/>
    </source>
</evidence>
<dbReference type="PROSITE" id="PS00255">
    <property type="entry name" value="INTERLEUKIN_7_9"/>
    <property type="match status" value="1"/>
</dbReference>
<evidence type="ECO:0000256" key="7">
    <source>
        <dbReference type="ARBA" id="ARBA00023030"/>
    </source>
</evidence>
<dbReference type="SMART" id="SM00127">
    <property type="entry name" value="IL7"/>
    <property type="match status" value="1"/>
</dbReference>
<dbReference type="InterPro" id="IPR001181">
    <property type="entry name" value="IL-7"/>
</dbReference>
<dbReference type="Ensembl" id="ENSRNOT00000129139.1">
    <property type="protein sequence ID" value="ENSRNOP00000111443.1"/>
    <property type="gene ID" value="ENSRNOG00000011973.9"/>
</dbReference>
<keyword evidence="14" id="KW-1185">Reference proteome</keyword>
<sequence length="191" mass="21783">MFHVSFRYIFGIPPLILVLLPVTSSDCHIKDKDGKAFGSVLMISINQLDKMTGTDSDCPNNEPNFFKKHLCDDTKEAAFLNRAARKLRQFLKMNISEEFNDHLLRVSDGTQTLVNCTSKNKASAFGKLLKPWLQSHKAHLDLLSKINHSGTLNNDHAEKTIKEQKKNDPCFLKRLLREIKTCWNKILNSSI</sequence>
<dbReference type="PANTHER" id="PTHR48492:SF1">
    <property type="entry name" value="INTERLEUKIN-7"/>
    <property type="match status" value="1"/>
</dbReference>
<dbReference type="Pfam" id="PF01415">
    <property type="entry name" value="IL7"/>
    <property type="match status" value="1"/>
</dbReference>
<comment type="subunit">
    <text evidence="10">Interacts with IL7R and CSF2RG.</text>
</comment>
<evidence type="ECO:0000313" key="14">
    <source>
        <dbReference type="Proteomes" id="UP000002494"/>
    </source>
</evidence>
<dbReference type="InterPro" id="IPR038325">
    <property type="entry name" value="IL7_sf"/>
</dbReference>
<evidence type="ECO:0000256" key="11">
    <source>
        <dbReference type="ARBA" id="ARBA00045932"/>
    </source>
</evidence>
<keyword evidence="5" id="KW-0964">Secreted</keyword>
<evidence type="ECO:0000256" key="9">
    <source>
        <dbReference type="ARBA" id="ARBA00023180"/>
    </source>
</evidence>
<evidence type="ECO:0000256" key="4">
    <source>
        <dbReference type="ARBA" id="ARBA00022514"/>
    </source>
</evidence>
<keyword evidence="9" id="KW-0325">Glycoprotein</keyword>
<reference evidence="13" key="3">
    <citation type="submission" date="2025-09" db="UniProtKB">
        <authorList>
            <consortium name="Ensembl"/>
        </authorList>
    </citation>
    <scope>IDENTIFICATION</scope>
    <source>
        <strain evidence="13">Brown Norway</strain>
    </source>
</reference>
<gene>
    <name evidence="13" type="primary">Il7</name>
</gene>
<keyword evidence="4" id="KW-0202">Cytokine</keyword>
<name>A0ABK0LXV3_RAT</name>
<reference evidence="13" key="1">
    <citation type="submission" date="2024-01" db="EMBL/GenBank/DDBJ databases">
        <title>GRCr8: a new rat reference genome assembly contstructed from accurate long reads and long range scaffolding.</title>
        <authorList>
            <person name="Doris P.A."/>
            <person name="Kalbfleisch T."/>
            <person name="Li K."/>
            <person name="Howe K."/>
            <person name="Wood J."/>
        </authorList>
    </citation>
    <scope>NUCLEOTIDE SEQUENCE [LARGE SCALE GENOMIC DNA]</scope>
    <source>
        <strain evidence="13">Brown Norway</strain>
    </source>
</reference>
<dbReference type="PIRSF" id="PIRSF001942">
    <property type="entry name" value="IL-7"/>
    <property type="match status" value="1"/>
</dbReference>
<feature type="chain" id="PRO_5047512150" description="Interleukin-7" evidence="12">
    <location>
        <begin position="26"/>
        <end position="191"/>
    </location>
</feature>
<dbReference type="InterPro" id="IPR018049">
    <property type="entry name" value="IL-7/IL-9_CS"/>
</dbReference>
<evidence type="ECO:0000256" key="6">
    <source>
        <dbReference type="ARBA" id="ARBA00022729"/>
    </source>
</evidence>
<comment type="function">
    <text evidence="11">Hematopoietic cytokine that plays an essential role in the development, expansion, and survival of naive and memory T-cells and B-cells thereby regulating the number of mature lymphocytes and maintaining lymphoid homeostasis. Mechanistically, exerts its biological effects through a receptor composed of IL7RA subunit and the cytokine receptor common subunit gamma/CSF2RG. Binding to the receptor leads to activation of various kinases including JAK1 or JAK3 depending on the cell type and subsequently propagation of signals through activation of several downstream signaling pathways including the PI3K/Akt/mTOR or the JAK-STAT5.</text>
</comment>
<evidence type="ECO:0000313" key="13">
    <source>
        <dbReference type="Ensembl" id="ENSRNOP00000111443.1"/>
    </source>
</evidence>
<comment type="similarity">
    <text evidence="2">Belongs to the IL-7/IL-9 family.</text>
</comment>
<evidence type="ECO:0000256" key="10">
    <source>
        <dbReference type="ARBA" id="ARBA00034136"/>
    </source>
</evidence>
<dbReference type="Proteomes" id="UP000002494">
    <property type="component" value="Chromosome 2"/>
</dbReference>
<reference evidence="13" key="2">
    <citation type="submission" date="2025-08" db="UniProtKB">
        <authorList>
            <consortium name="Ensembl"/>
        </authorList>
    </citation>
    <scope>IDENTIFICATION</scope>
    <source>
        <strain evidence="13">Brown Norway</strain>
    </source>
</reference>
<keyword evidence="8" id="KW-1015">Disulfide bond</keyword>
<accession>A0ABK0LXV3</accession>
<feature type="signal peptide" evidence="12">
    <location>
        <begin position="1"/>
        <end position="25"/>
    </location>
</feature>
<dbReference type="RGD" id="2904">
    <property type="gene designation" value="Il7"/>
</dbReference>
<keyword evidence="6 12" id="KW-0732">Signal</keyword>
<dbReference type="Gene3D" id="1.20.1250.50">
    <property type="match status" value="1"/>
</dbReference>
<organism evidence="13 14">
    <name type="scientific">Rattus norvegicus</name>
    <name type="common">Rat</name>
    <dbReference type="NCBI Taxonomy" id="10116"/>
    <lineage>
        <taxon>Eukaryota</taxon>
        <taxon>Metazoa</taxon>
        <taxon>Chordata</taxon>
        <taxon>Craniata</taxon>
        <taxon>Vertebrata</taxon>
        <taxon>Euteleostomi</taxon>
        <taxon>Mammalia</taxon>
        <taxon>Eutheria</taxon>
        <taxon>Euarchontoglires</taxon>
        <taxon>Glires</taxon>
        <taxon>Rodentia</taxon>
        <taxon>Myomorpha</taxon>
        <taxon>Muroidea</taxon>
        <taxon>Muridae</taxon>
        <taxon>Murinae</taxon>
        <taxon>Rattus</taxon>
    </lineage>
</organism>
<dbReference type="PRINTS" id="PR00435">
    <property type="entry name" value="INTERLEUKIN7"/>
</dbReference>
<proteinExistence type="inferred from homology"/>
<evidence type="ECO:0000256" key="2">
    <source>
        <dbReference type="ARBA" id="ARBA00007621"/>
    </source>
</evidence>
<protein>
    <recommendedName>
        <fullName evidence="3">Interleukin-7</fullName>
    </recommendedName>
</protein>
<evidence type="ECO:0000256" key="12">
    <source>
        <dbReference type="SAM" id="SignalP"/>
    </source>
</evidence>
<dbReference type="PANTHER" id="PTHR48492">
    <property type="entry name" value="INTERLEUKIN-7"/>
    <property type="match status" value="1"/>
</dbReference>
<comment type="subcellular location">
    <subcellularLocation>
        <location evidence="1">Secreted</location>
    </subcellularLocation>
</comment>
<evidence type="ECO:0000256" key="3">
    <source>
        <dbReference type="ARBA" id="ARBA00019460"/>
    </source>
</evidence>
<keyword evidence="7" id="KW-0339">Growth factor</keyword>
<evidence type="ECO:0000256" key="5">
    <source>
        <dbReference type="ARBA" id="ARBA00022525"/>
    </source>
</evidence>
<evidence type="ECO:0000256" key="8">
    <source>
        <dbReference type="ARBA" id="ARBA00023157"/>
    </source>
</evidence>
<dbReference type="GeneTree" id="ENSGT00390000004451"/>